<keyword evidence="9" id="KW-1185">Reference proteome</keyword>
<dbReference type="GO" id="GO:0016020">
    <property type="term" value="C:membrane"/>
    <property type="evidence" value="ECO:0007669"/>
    <property type="project" value="UniProtKB-SubCell"/>
</dbReference>
<dbReference type="Gene3D" id="1.20.1740.10">
    <property type="entry name" value="Amino acid/polyamine transporter I"/>
    <property type="match status" value="1"/>
</dbReference>
<sequence>MASRSALHPQWAHTSPQKLAIRWIKMDKNGQIIEREKGLARKLSQRQLTMIGLGGAIGTGLFMGSGIAIGYAGPGVLLSYLIAATIALIMMYSLSEMAVAHPTAGSFGTYAELYLSEWLGFIVRYTYWAAQSIAIGGEAVAIGVYMTFWFPGVPVWMWTASFGAAIIHANTRSVSSFGSLEYWLSAIKVMAICIFITAGLALIFGIGHAAVGFGNYTADRGFLPHGFAGVWMGVLMAIFSFYGIEIIAVTAGETQDPKIAVPRALRTMIVRLVLFYGLSLAIMLAIVPWAEAGAKGVTQSPFVKVFAYYGFPYAAAAMNFVLITAALSSMNANLYLCARMLFSLARGNFAPAAFGQLNRQGAPVRATLVSSVGVLIAVLTSMFSSSAYHYMFGVALGGGILVWLIILASHLSFRRHWARNDLGTLSFRAPWLPWPQYLGIFLLTAILVTMGFDREFWNVGIISVTVWVMVLGSAYCLRNVLRSLRPKS</sequence>
<proteinExistence type="predicted"/>
<feature type="transmembrane region" description="Helical" evidence="6">
    <location>
        <begin position="458"/>
        <end position="477"/>
    </location>
</feature>
<evidence type="ECO:0000313" key="9">
    <source>
        <dbReference type="Proteomes" id="UP000000374"/>
    </source>
</evidence>
<feature type="transmembrane region" description="Helical" evidence="6">
    <location>
        <begin position="390"/>
        <end position="413"/>
    </location>
</feature>
<feature type="transmembrane region" description="Helical" evidence="6">
    <location>
        <begin position="310"/>
        <end position="336"/>
    </location>
</feature>
<feature type="transmembrane region" description="Helical" evidence="6">
    <location>
        <begin position="226"/>
        <end position="248"/>
    </location>
</feature>
<protein>
    <submittedName>
        <fullName evidence="8">Amino acid permease-associated region</fullName>
    </submittedName>
</protein>
<dbReference type="PANTHER" id="PTHR43495:SF5">
    <property type="entry name" value="GAMMA-AMINOBUTYRIC ACID PERMEASE"/>
    <property type="match status" value="1"/>
</dbReference>
<keyword evidence="5 6" id="KW-0472">Membrane</keyword>
<dbReference type="FunFam" id="1.20.1740.10:FF:000001">
    <property type="entry name" value="Amino acid permease"/>
    <property type="match status" value="1"/>
</dbReference>
<feature type="transmembrane region" description="Helical" evidence="6">
    <location>
        <begin position="366"/>
        <end position="384"/>
    </location>
</feature>
<comment type="subcellular location">
    <subcellularLocation>
        <location evidence="1">Membrane</location>
        <topology evidence="1">Multi-pass membrane protein</topology>
    </subcellularLocation>
</comment>
<evidence type="ECO:0000256" key="3">
    <source>
        <dbReference type="ARBA" id="ARBA00022692"/>
    </source>
</evidence>
<keyword evidence="4 6" id="KW-1133">Transmembrane helix</keyword>
<dbReference type="EMBL" id="CP000542">
    <property type="protein sequence ID" value="ABM58568.1"/>
    <property type="molecule type" value="Genomic_DNA"/>
</dbReference>
<feature type="transmembrane region" description="Helical" evidence="6">
    <location>
        <begin position="148"/>
        <end position="170"/>
    </location>
</feature>
<dbReference type="Pfam" id="PF00324">
    <property type="entry name" value="AA_permease"/>
    <property type="match status" value="1"/>
</dbReference>
<keyword evidence="3 6" id="KW-0812">Transmembrane</keyword>
<feature type="transmembrane region" description="Helical" evidence="6">
    <location>
        <begin position="77"/>
        <end position="95"/>
    </location>
</feature>
<dbReference type="STRING" id="391735.Veis_2830"/>
<organism evidence="8 9">
    <name type="scientific">Verminephrobacter eiseniae (strain EF01-2)</name>
    <dbReference type="NCBI Taxonomy" id="391735"/>
    <lineage>
        <taxon>Bacteria</taxon>
        <taxon>Pseudomonadati</taxon>
        <taxon>Pseudomonadota</taxon>
        <taxon>Betaproteobacteria</taxon>
        <taxon>Burkholderiales</taxon>
        <taxon>Comamonadaceae</taxon>
        <taxon>Verminephrobacter</taxon>
    </lineage>
</organism>
<dbReference type="PIRSF" id="PIRSF006060">
    <property type="entry name" value="AA_transporter"/>
    <property type="match status" value="1"/>
</dbReference>
<feature type="domain" description="Amino acid permease/ SLC12A" evidence="7">
    <location>
        <begin position="48"/>
        <end position="454"/>
    </location>
</feature>
<dbReference type="PANTHER" id="PTHR43495">
    <property type="entry name" value="GABA PERMEASE"/>
    <property type="match status" value="1"/>
</dbReference>
<dbReference type="KEGG" id="vei:Veis_2830"/>
<dbReference type="InterPro" id="IPR004841">
    <property type="entry name" value="AA-permease/SLC12A_dom"/>
</dbReference>
<dbReference type="GO" id="GO:0055085">
    <property type="term" value="P:transmembrane transport"/>
    <property type="evidence" value="ECO:0007669"/>
    <property type="project" value="InterPro"/>
</dbReference>
<evidence type="ECO:0000256" key="1">
    <source>
        <dbReference type="ARBA" id="ARBA00004141"/>
    </source>
</evidence>
<evidence type="ECO:0000256" key="5">
    <source>
        <dbReference type="ARBA" id="ARBA00023136"/>
    </source>
</evidence>
<feature type="transmembrane region" description="Helical" evidence="6">
    <location>
        <begin position="48"/>
        <end position="71"/>
    </location>
</feature>
<evidence type="ECO:0000259" key="7">
    <source>
        <dbReference type="Pfam" id="PF00324"/>
    </source>
</evidence>
<dbReference type="AlphaFoldDB" id="A1WLR1"/>
<dbReference type="eggNOG" id="COG1113">
    <property type="taxonomic scope" value="Bacteria"/>
</dbReference>
<name>A1WLR1_VEREI</name>
<evidence type="ECO:0000256" key="6">
    <source>
        <dbReference type="SAM" id="Phobius"/>
    </source>
</evidence>
<feature type="transmembrane region" description="Helical" evidence="6">
    <location>
        <begin position="434"/>
        <end position="452"/>
    </location>
</feature>
<evidence type="ECO:0000256" key="4">
    <source>
        <dbReference type="ARBA" id="ARBA00022989"/>
    </source>
</evidence>
<dbReference type="Proteomes" id="UP000000374">
    <property type="component" value="Chromosome"/>
</dbReference>
<feature type="transmembrane region" description="Helical" evidence="6">
    <location>
        <begin position="269"/>
        <end position="290"/>
    </location>
</feature>
<reference evidence="9" key="1">
    <citation type="submission" date="2006-12" db="EMBL/GenBank/DDBJ databases">
        <title>Complete sequence of chromosome 1 of Verminephrobacter eiseniae EF01-2.</title>
        <authorList>
            <person name="Copeland A."/>
            <person name="Lucas S."/>
            <person name="Lapidus A."/>
            <person name="Barry K."/>
            <person name="Detter J.C."/>
            <person name="Glavina del Rio T."/>
            <person name="Dalin E."/>
            <person name="Tice H."/>
            <person name="Pitluck S."/>
            <person name="Chertkov O."/>
            <person name="Brettin T."/>
            <person name="Bruce D."/>
            <person name="Han C."/>
            <person name="Tapia R."/>
            <person name="Gilna P."/>
            <person name="Schmutz J."/>
            <person name="Larimer F."/>
            <person name="Land M."/>
            <person name="Hauser L."/>
            <person name="Kyrpides N."/>
            <person name="Kim E."/>
            <person name="Stahl D."/>
            <person name="Richardson P."/>
        </authorList>
    </citation>
    <scope>NUCLEOTIDE SEQUENCE [LARGE SCALE GENOMIC DNA]</scope>
    <source>
        <strain evidence="9">EF01-2</strain>
    </source>
</reference>
<feature type="transmembrane region" description="Helical" evidence="6">
    <location>
        <begin position="182"/>
        <end position="206"/>
    </location>
</feature>
<evidence type="ECO:0000313" key="8">
    <source>
        <dbReference type="EMBL" id="ABM58568.1"/>
    </source>
</evidence>
<gene>
    <name evidence="8" type="ordered locus">Veis_2830</name>
</gene>
<dbReference type="HOGENOM" id="CLU_007946_9_3_4"/>
<accession>A1WLR1</accession>
<evidence type="ECO:0000256" key="2">
    <source>
        <dbReference type="ARBA" id="ARBA00022448"/>
    </source>
</evidence>
<keyword evidence="2" id="KW-0813">Transport</keyword>